<dbReference type="PRINTS" id="PR00080">
    <property type="entry name" value="SDRFAMILY"/>
</dbReference>
<dbReference type="InterPro" id="IPR051468">
    <property type="entry name" value="Fungal_SecMetab_SDRs"/>
</dbReference>
<comment type="similarity">
    <text evidence="1">Belongs to the short-chain dehydrogenases/reductases (SDR) family.</text>
</comment>
<dbReference type="PANTHER" id="PTHR43544">
    <property type="entry name" value="SHORT-CHAIN DEHYDROGENASE/REDUCTASE"/>
    <property type="match status" value="1"/>
</dbReference>
<dbReference type="SUPFAM" id="SSF51735">
    <property type="entry name" value="NAD(P)-binding Rossmann-fold domains"/>
    <property type="match status" value="1"/>
</dbReference>
<dbReference type="AlphaFoldDB" id="B3RWR2"/>
<dbReference type="PRINTS" id="PR00081">
    <property type="entry name" value="GDHRDH"/>
</dbReference>
<feature type="domain" description="Ketoreductase" evidence="2">
    <location>
        <begin position="6"/>
        <end position="203"/>
    </location>
</feature>
<dbReference type="CTD" id="6754278"/>
<gene>
    <name evidence="3" type="ORF">TRIADDRAFT_25491</name>
</gene>
<accession>B3RWR2</accession>
<dbReference type="Proteomes" id="UP000009022">
    <property type="component" value="Unassembled WGS sequence"/>
</dbReference>
<sequence length="245" mass="26418">MAFTFQSVLITGASRGIGLGFVERLAAASHSPKHIFATCRSPQGDTAKTLRELAATRKNVTIIKLDASEKQSIEDSVASVREKLGDERLDLIINNAGIGAPGKLLQTTNEDMIRVYHTNVIGPLNVVQAYHSLITKEGKSKGLAAIVNISSVVGSCKETFAGGLYPYALSKAALNRMTTALSHDLIDDNVIAVSIHPGRVRTDLGSRKSPLSVEESTTEMMQVIRSLDKSKNGTFYNYNGDVIAW</sequence>
<dbReference type="OrthoDB" id="5296at2759"/>
<reference evidence="3 4" key="1">
    <citation type="journal article" date="2008" name="Nature">
        <title>The Trichoplax genome and the nature of placozoans.</title>
        <authorList>
            <person name="Srivastava M."/>
            <person name="Begovic E."/>
            <person name="Chapman J."/>
            <person name="Putnam N.H."/>
            <person name="Hellsten U."/>
            <person name="Kawashima T."/>
            <person name="Kuo A."/>
            <person name="Mitros T."/>
            <person name="Salamov A."/>
            <person name="Carpenter M.L."/>
            <person name="Signorovitch A.Y."/>
            <person name="Moreno M.A."/>
            <person name="Kamm K."/>
            <person name="Grimwood J."/>
            <person name="Schmutz J."/>
            <person name="Shapiro H."/>
            <person name="Grigoriev I.V."/>
            <person name="Buss L.W."/>
            <person name="Schierwater B."/>
            <person name="Dellaporta S.L."/>
            <person name="Rokhsar D.S."/>
        </authorList>
    </citation>
    <scope>NUCLEOTIDE SEQUENCE [LARGE SCALE GENOMIC DNA]</scope>
    <source>
        <strain evidence="3 4">Grell-BS-1999</strain>
    </source>
</reference>
<dbReference type="Pfam" id="PF00106">
    <property type="entry name" value="adh_short"/>
    <property type="match status" value="1"/>
</dbReference>
<dbReference type="GO" id="GO:0005737">
    <property type="term" value="C:cytoplasm"/>
    <property type="evidence" value="ECO:0000318"/>
    <property type="project" value="GO_Central"/>
</dbReference>
<dbReference type="CDD" id="cd05325">
    <property type="entry name" value="carb_red_sniffer_like_SDR_c"/>
    <property type="match status" value="1"/>
</dbReference>
<evidence type="ECO:0000313" key="3">
    <source>
        <dbReference type="EMBL" id="EDV24742.1"/>
    </source>
</evidence>
<dbReference type="SMART" id="SM00822">
    <property type="entry name" value="PKS_KR"/>
    <property type="match status" value="1"/>
</dbReference>
<keyword evidence="4" id="KW-1185">Reference proteome</keyword>
<dbReference type="PhylomeDB" id="B3RWR2"/>
<dbReference type="InParanoid" id="B3RWR2"/>
<dbReference type="PANTHER" id="PTHR43544:SF33">
    <property type="entry name" value="C-FACTOR"/>
    <property type="match status" value="1"/>
</dbReference>
<dbReference type="GO" id="GO:0016491">
    <property type="term" value="F:oxidoreductase activity"/>
    <property type="evidence" value="ECO:0000318"/>
    <property type="project" value="GO_Central"/>
</dbReference>
<evidence type="ECO:0000313" key="4">
    <source>
        <dbReference type="Proteomes" id="UP000009022"/>
    </source>
</evidence>
<dbReference type="KEGG" id="tad:TRIADDRAFT_25491"/>
<dbReference type="RefSeq" id="XP_002112632.1">
    <property type="nucleotide sequence ID" value="XM_002112596.1"/>
</dbReference>
<dbReference type="OMA" id="EHYTKAG"/>
<dbReference type="InterPro" id="IPR036291">
    <property type="entry name" value="NAD(P)-bd_dom_sf"/>
</dbReference>
<dbReference type="InterPro" id="IPR057326">
    <property type="entry name" value="KR_dom"/>
</dbReference>
<evidence type="ECO:0000259" key="2">
    <source>
        <dbReference type="SMART" id="SM00822"/>
    </source>
</evidence>
<organism evidence="3 4">
    <name type="scientific">Trichoplax adhaerens</name>
    <name type="common">Trichoplax reptans</name>
    <dbReference type="NCBI Taxonomy" id="10228"/>
    <lineage>
        <taxon>Eukaryota</taxon>
        <taxon>Metazoa</taxon>
        <taxon>Placozoa</taxon>
        <taxon>Uniplacotomia</taxon>
        <taxon>Trichoplacea</taxon>
        <taxon>Trichoplacidae</taxon>
        <taxon>Trichoplax</taxon>
    </lineage>
</organism>
<proteinExistence type="inferred from homology"/>
<dbReference type="HOGENOM" id="CLU_010194_9_1_1"/>
<dbReference type="Gene3D" id="3.40.50.720">
    <property type="entry name" value="NAD(P)-binding Rossmann-like Domain"/>
    <property type="match status" value="1"/>
</dbReference>
<dbReference type="InterPro" id="IPR002347">
    <property type="entry name" value="SDR_fam"/>
</dbReference>
<name>B3RWR2_TRIAD</name>
<protein>
    <recommendedName>
        <fullName evidence="2">Ketoreductase domain-containing protein</fullName>
    </recommendedName>
</protein>
<evidence type="ECO:0000256" key="1">
    <source>
        <dbReference type="RuleBase" id="RU000363"/>
    </source>
</evidence>
<dbReference type="eggNOG" id="KOG1611">
    <property type="taxonomic scope" value="Eukaryota"/>
</dbReference>
<dbReference type="EMBL" id="DS985245">
    <property type="protein sequence ID" value="EDV24742.1"/>
    <property type="molecule type" value="Genomic_DNA"/>
</dbReference>
<dbReference type="GeneID" id="6754278"/>